<name>A0ACC2HLK0_DALPE</name>
<evidence type="ECO:0000313" key="1">
    <source>
        <dbReference type="EMBL" id="KAJ8016888.1"/>
    </source>
</evidence>
<protein>
    <submittedName>
        <fullName evidence="1">Uncharacterized protein</fullName>
    </submittedName>
</protein>
<evidence type="ECO:0000313" key="2">
    <source>
        <dbReference type="Proteomes" id="UP001157502"/>
    </source>
</evidence>
<dbReference type="Proteomes" id="UP001157502">
    <property type="component" value="Chromosome 1"/>
</dbReference>
<reference evidence="1" key="1">
    <citation type="submission" date="2021-05" db="EMBL/GenBank/DDBJ databases">
        <authorList>
            <person name="Pan Q."/>
            <person name="Jouanno E."/>
            <person name="Zahm M."/>
            <person name="Klopp C."/>
            <person name="Cabau C."/>
            <person name="Louis A."/>
            <person name="Berthelot C."/>
            <person name="Parey E."/>
            <person name="Roest Crollius H."/>
            <person name="Montfort J."/>
            <person name="Robinson-Rechavi M."/>
            <person name="Bouchez O."/>
            <person name="Lampietro C."/>
            <person name="Lopez Roques C."/>
            <person name="Donnadieu C."/>
            <person name="Postlethwait J."/>
            <person name="Bobe J."/>
            <person name="Dillon D."/>
            <person name="Chandos A."/>
            <person name="von Hippel F."/>
            <person name="Guiguen Y."/>
        </authorList>
    </citation>
    <scope>NUCLEOTIDE SEQUENCE</scope>
    <source>
        <strain evidence="1">YG-Jan2019</strain>
    </source>
</reference>
<keyword evidence="2" id="KW-1185">Reference proteome</keyword>
<proteinExistence type="predicted"/>
<accession>A0ACC2HLK0</accession>
<gene>
    <name evidence="1" type="ORF">DPEC_G00012020</name>
</gene>
<organism evidence="1 2">
    <name type="scientific">Dallia pectoralis</name>
    <name type="common">Alaska blackfish</name>
    <dbReference type="NCBI Taxonomy" id="75939"/>
    <lineage>
        <taxon>Eukaryota</taxon>
        <taxon>Metazoa</taxon>
        <taxon>Chordata</taxon>
        <taxon>Craniata</taxon>
        <taxon>Vertebrata</taxon>
        <taxon>Euteleostomi</taxon>
        <taxon>Actinopterygii</taxon>
        <taxon>Neopterygii</taxon>
        <taxon>Teleostei</taxon>
        <taxon>Protacanthopterygii</taxon>
        <taxon>Esociformes</taxon>
        <taxon>Umbridae</taxon>
        <taxon>Dallia</taxon>
    </lineage>
</organism>
<comment type="caution">
    <text evidence="1">The sequence shown here is derived from an EMBL/GenBank/DDBJ whole genome shotgun (WGS) entry which is preliminary data.</text>
</comment>
<sequence length="129" mass="14497">MAEQRTKTSICHDNGTVGIPCLVAVCLEKVKEVGTDVVRHMDPSAPLCPSLPTALTRLIRLNQMGVTSPPSLRCRTLHPRQACHQRLQRPSLLEGTMAPWRVEHCARPHRRGTRMLVYPQETNIMDVLI</sequence>
<dbReference type="EMBL" id="CM055728">
    <property type="protein sequence ID" value="KAJ8016888.1"/>
    <property type="molecule type" value="Genomic_DNA"/>
</dbReference>